<dbReference type="SUPFAM" id="SSF53474">
    <property type="entry name" value="alpha/beta-Hydrolases"/>
    <property type="match status" value="1"/>
</dbReference>
<evidence type="ECO:0000259" key="2">
    <source>
        <dbReference type="Pfam" id="PF12697"/>
    </source>
</evidence>
<dbReference type="InterPro" id="IPR052897">
    <property type="entry name" value="Sec-Metab_Biosynth_Hydrolase"/>
</dbReference>
<dbReference type="PROSITE" id="PS51257">
    <property type="entry name" value="PROKAR_LIPOPROTEIN"/>
    <property type="match status" value="1"/>
</dbReference>
<keyword evidence="4" id="KW-1185">Reference proteome</keyword>
<organism evidence="3 4">
    <name type="scientific">Nocardia ninae NBRC 108245</name>
    <dbReference type="NCBI Taxonomy" id="1210091"/>
    <lineage>
        <taxon>Bacteria</taxon>
        <taxon>Bacillati</taxon>
        <taxon>Actinomycetota</taxon>
        <taxon>Actinomycetes</taxon>
        <taxon>Mycobacteriales</taxon>
        <taxon>Nocardiaceae</taxon>
        <taxon>Nocardia</taxon>
    </lineage>
</organism>
<feature type="domain" description="AB hydrolase-1" evidence="2">
    <location>
        <begin position="53"/>
        <end position="273"/>
    </location>
</feature>
<name>A0A511MG22_9NOCA</name>
<dbReference type="PANTHER" id="PTHR37017">
    <property type="entry name" value="AB HYDROLASE-1 DOMAIN-CONTAINING PROTEIN-RELATED"/>
    <property type="match status" value="1"/>
</dbReference>
<proteinExistence type="predicted"/>
<evidence type="ECO:0000256" key="1">
    <source>
        <dbReference type="SAM" id="SignalP"/>
    </source>
</evidence>
<accession>A0A511MG22</accession>
<dbReference type="InterPro" id="IPR000073">
    <property type="entry name" value="AB_hydrolase_1"/>
</dbReference>
<dbReference type="EMBL" id="BJXA01000026">
    <property type="protein sequence ID" value="GEM39602.1"/>
    <property type="molecule type" value="Genomic_DNA"/>
</dbReference>
<keyword evidence="1" id="KW-0732">Signal</keyword>
<sequence>MRNNRSRARAAGRGWRGTVLTVAALTLGMTATACTASAESDPSPAPSANKPGVLLVHGAFADGSSWSKVAAQLQRDGYQVTTAAVPLRGLTYDAAYIRSVLDGLPGKTILVGHSYGGAVITNAATGSAKAAGLVYVAAFAPDQGEPVGALDAKFGGPATKIGVPHEFPLPGGGVGQELTVAPDKFHDNFAQDLPVSEAAVLAAAQRPIAVTSFMEPSGVPAWKSLPSWALVAKNDRMIPADGQREMAKRMNATTVEQAGSHAVALSQPAAVTELIEAAAGTIQP</sequence>
<reference evidence="3 4" key="1">
    <citation type="submission" date="2019-07" db="EMBL/GenBank/DDBJ databases">
        <title>Whole genome shotgun sequence of Nocardia ninae NBRC 108245.</title>
        <authorList>
            <person name="Hosoyama A."/>
            <person name="Uohara A."/>
            <person name="Ohji S."/>
            <person name="Ichikawa N."/>
        </authorList>
    </citation>
    <scope>NUCLEOTIDE SEQUENCE [LARGE SCALE GENOMIC DNA]</scope>
    <source>
        <strain evidence="3 4">NBRC 108245</strain>
    </source>
</reference>
<protein>
    <submittedName>
        <fullName evidence="3">Alpha/beta hydrolase</fullName>
    </submittedName>
</protein>
<dbReference type="RefSeq" id="WP_246180974.1">
    <property type="nucleotide sequence ID" value="NZ_BJXA01000026.1"/>
</dbReference>
<dbReference type="GO" id="GO:0016787">
    <property type="term" value="F:hydrolase activity"/>
    <property type="evidence" value="ECO:0007669"/>
    <property type="project" value="UniProtKB-KW"/>
</dbReference>
<evidence type="ECO:0000313" key="4">
    <source>
        <dbReference type="Proteomes" id="UP000321424"/>
    </source>
</evidence>
<dbReference type="Proteomes" id="UP000321424">
    <property type="component" value="Unassembled WGS sequence"/>
</dbReference>
<feature type="chain" id="PRO_5021734629" evidence="1">
    <location>
        <begin position="39"/>
        <end position="284"/>
    </location>
</feature>
<dbReference type="Gene3D" id="3.40.50.1820">
    <property type="entry name" value="alpha/beta hydrolase"/>
    <property type="match status" value="1"/>
</dbReference>
<keyword evidence="3" id="KW-0378">Hydrolase</keyword>
<gene>
    <name evidence="3" type="ORF">NN4_41210</name>
</gene>
<evidence type="ECO:0000313" key="3">
    <source>
        <dbReference type="EMBL" id="GEM39602.1"/>
    </source>
</evidence>
<dbReference type="Pfam" id="PF12697">
    <property type="entry name" value="Abhydrolase_6"/>
    <property type="match status" value="1"/>
</dbReference>
<feature type="signal peptide" evidence="1">
    <location>
        <begin position="1"/>
        <end position="38"/>
    </location>
</feature>
<dbReference type="InterPro" id="IPR029058">
    <property type="entry name" value="AB_hydrolase_fold"/>
</dbReference>
<comment type="caution">
    <text evidence="3">The sequence shown here is derived from an EMBL/GenBank/DDBJ whole genome shotgun (WGS) entry which is preliminary data.</text>
</comment>
<dbReference type="PANTHER" id="PTHR37017:SF11">
    <property type="entry name" value="ESTERASE_LIPASE_THIOESTERASE DOMAIN-CONTAINING PROTEIN"/>
    <property type="match status" value="1"/>
</dbReference>
<dbReference type="AlphaFoldDB" id="A0A511MG22"/>